<evidence type="ECO:0000313" key="2">
    <source>
        <dbReference type="Proteomes" id="UP000574133"/>
    </source>
</evidence>
<accession>A0A841TCT9</accession>
<name>A0A841TCT9_9BACL</name>
<proteinExistence type="predicted"/>
<protein>
    <submittedName>
        <fullName evidence="1">Uncharacterized protein</fullName>
    </submittedName>
</protein>
<comment type="caution">
    <text evidence="1">The sequence shown here is derived from an EMBL/GenBank/DDBJ whole genome shotgun (WGS) entry which is preliminary data.</text>
</comment>
<dbReference type="RefSeq" id="WP_185179098.1">
    <property type="nucleotide sequence ID" value="NZ_CBCSEP010000043.1"/>
</dbReference>
<keyword evidence="2" id="KW-1185">Reference proteome</keyword>
<dbReference type="AlphaFoldDB" id="A0A841TCT9"/>
<organism evidence="1 2">
    <name type="scientific">Cohnella lubricantis</name>
    <dbReference type="NCBI Taxonomy" id="2163172"/>
    <lineage>
        <taxon>Bacteria</taxon>
        <taxon>Bacillati</taxon>
        <taxon>Bacillota</taxon>
        <taxon>Bacilli</taxon>
        <taxon>Bacillales</taxon>
        <taxon>Paenibacillaceae</taxon>
        <taxon>Cohnella</taxon>
    </lineage>
</organism>
<sequence>MDRTETVEFLTAVHREVEQQLIQQGYQRTKYRHSLEGFGNLYSVYESQDRVVRFIWDGLEGGLTFRIYGRRNWGMKLMKALIGGTAGDERLLREVIVQRNEVATLSEDELQRKLAEALNSK</sequence>
<dbReference type="Proteomes" id="UP000574133">
    <property type="component" value="Unassembled WGS sequence"/>
</dbReference>
<gene>
    <name evidence="1" type="ORF">H4Q31_10830</name>
</gene>
<evidence type="ECO:0000313" key="1">
    <source>
        <dbReference type="EMBL" id="MBB6677819.1"/>
    </source>
</evidence>
<reference evidence="1 2" key="1">
    <citation type="submission" date="2020-08" db="EMBL/GenBank/DDBJ databases">
        <title>Cohnella phylogeny.</title>
        <authorList>
            <person name="Dunlap C."/>
        </authorList>
    </citation>
    <scope>NUCLEOTIDE SEQUENCE [LARGE SCALE GENOMIC DNA]</scope>
    <source>
        <strain evidence="1 2">DSM 103658</strain>
    </source>
</reference>
<dbReference type="EMBL" id="JACJVN010000038">
    <property type="protein sequence ID" value="MBB6677819.1"/>
    <property type="molecule type" value="Genomic_DNA"/>
</dbReference>